<comment type="catalytic activity">
    <reaction evidence="10 12">
        <text>a beta-D-Man-(1-&gt;4)-beta-D-GlcNAc-(1-&gt;4)-alpha-D-GlcNAc-diphospho-di-trans,poly-cis-dolichol + GDP-alpha-D-mannose = an alpha-D-Man-(1-&gt;3)-beta-D-Man-(1-&gt;4)-beta-D-GlcNAc-(1-&gt;4)-alpha-D-GlcNAc-diphospho-di-trans,poly-cis-dolichol + GDP + H(+)</text>
        <dbReference type="Rhea" id="RHEA:29515"/>
        <dbReference type="Rhea" id="RHEA-COMP:19511"/>
        <dbReference type="Rhea" id="RHEA-COMP:19513"/>
        <dbReference type="ChEBI" id="CHEBI:15378"/>
        <dbReference type="ChEBI" id="CHEBI:57527"/>
        <dbReference type="ChEBI" id="CHEBI:58189"/>
        <dbReference type="ChEBI" id="CHEBI:58472"/>
        <dbReference type="ChEBI" id="CHEBI:132510"/>
        <dbReference type="EC" id="2.4.1.132"/>
    </reaction>
    <physiologicalReaction direction="left-to-right" evidence="10 12">
        <dbReference type="Rhea" id="RHEA:29516"/>
    </physiologicalReaction>
</comment>
<dbReference type="InterPro" id="IPR027054">
    <property type="entry name" value="ALG2"/>
</dbReference>
<evidence type="ECO:0000259" key="14">
    <source>
        <dbReference type="Pfam" id="PF13439"/>
    </source>
</evidence>
<dbReference type="InterPro" id="IPR001296">
    <property type="entry name" value="Glyco_trans_1"/>
</dbReference>
<dbReference type="Gene3D" id="3.40.50.2000">
    <property type="entry name" value="Glycogen Phosphorylase B"/>
    <property type="match status" value="2"/>
</dbReference>
<dbReference type="GO" id="GO:0102704">
    <property type="term" value="F:GDP-Man:Man(2)GlcNAc(2)-PP-Dol alpha-1,6-mannosyltransferase activity"/>
    <property type="evidence" value="ECO:0007669"/>
    <property type="project" value="UniProtKB-UniRule"/>
</dbReference>
<dbReference type="GO" id="GO:0004378">
    <property type="term" value="F:GDP-Man:Man(1)GlcNAc(2)-PP-Dol alpha-1,3-mannosyltransferase activity"/>
    <property type="evidence" value="ECO:0007669"/>
    <property type="project" value="UniProtKB-UniRule"/>
</dbReference>
<comment type="subcellular location">
    <subcellularLocation>
        <location evidence="2 12">Endoplasmic reticulum membrane</location>
    </subcellularLocation>
</comment>
<evidence type="ECO:0000256" key="10">
    <source>
        <dbReference type="ARBA" id="ARBA00045103"/>
    </source>
</evidence>
<evidence type="ECO:0000313" key="15">
    <source>
        <dbReference type="EMBL" id="KAJ9130397.1"/>
    </source>
</evidence>
<dbReference type="CDD" id="cd03805">
    <property type="entry name" value="GT4_ALG2-like"/>
    <property type="match status" value="1"/>
</dbReference>
<dbReference type="InterPro" id="IPR028098">
    <property type="entry name" value="Glyco_trans_4-like_N"/>
</dbReference>
<dbReference type="SUPFAM" id="SSF53756">
    <property type="entry name" value="UDP-Glycosyltransferase/glycogen phosphorylase"/>
    <property type="match status" value="1"/>
</dbReference>
<dbReference type="PANTHER" id="PTHR45918">
    <property type="entry name" value="ALPHA-1,3/1,6-MANNOSYLTRANSFERASE ALG2"/>
    <property type="match status" value="1"/>
</dbReference>
<evidence type="ECO:0000256" key="11">
    <source>
        <dbReference type="ARBA" id="ARBA00045104"/>
    </source>
</evidence>
<proteinExistence type="inferred from homology"/>
<keyword evidence="7 12" id="KW-0256">Endoplasmic reticulum</keyword>
<evidence type="ECO:0000313" key="16">
    <source>
        <dbReference type="Proteomes" id="UP001174694"/>
    </source>
</evidence>
<sequence>MADKTEKRKTIVFFHPDLGIGGAERLVVDAAVGLQNRGHRVVIFTSHCDSKHCFDEARDGTLDVRVRGNTIIPPSILSRFSIFCAILRQYHLILQICITSELRTLAPDAFFVDQLSAGLPALRLFLPACPILFYCHFPDLLLAQGRARWWKRLYRRPFDALEEFSMGFADAIAVNSRFTKGIVTKTWPKLVGSRDLKVVYPCVDTRPKKNDGNTGEEEGPPLVWRDMKIILSINRFERKKDIALAIKAYAGLPKEKRQGVRLVIAGGYDNRVTENVDYHTELVALAEGLGLTCATTRTVVTALNVPDSVEVLFLLSVPNTLKEMLLKSARLLVYTPSNEHFGIVPIEAMLAGVPVLAANTGGPTETVVEGVTGWLRAPGEVVQWTAVMDEVLHNLSEEQLAAMSRAGVERVEQGFSDLRMARRLDEIFGEVEGSPRPPVVGTGFAALCTIAALLVAALGVLAARIVAGGH</sequence>
<keyword evidence="6 12" id="KW-0812">Transmembrane</keyword>
<accession>A0AA38VCZ7</accession>
<gene>
    <name evidence="15" type="ORF">NKR23_g12219</name>
</gene>
<dbReference type="FunFam" id="3.40.50.2000:FF:000266">
    <property type="entry name" value="ALG2, alpha-1,3/1,6-mannosyltransferase"/>
    <property type="match status" value="1"/>
</dbReference>
<evidence type="ECO:0000256" key="12">
    <source>
        <dbReference type="RuleBase" id="RU367136"/>
    </source>
</evidence>
<comment type="function">
    <text evidence="1 12">Mannosylates Man(2)GlcNAc(2)-dolichol diphosphate and Man(1)GlcNAc(2)-dolichol diphosphate to form Man(3)GlcNAc(2)-dolichol diphosphate.</text>
</comment>
<comment type="pathway">
    <text evidence="3 12">Protein modification; protein glycosylation.</text>
</comment>
<evidence type="ECO:0000256" key="6">
    <source>
        <dbReference type="ARBA" id="ARBA00022692"/>
    </source>
</evidence>
<feature type="transmembrane region" description="Helical" evidence="12">
    <location>
        <begin position="444"/>
        <end position="467"/>
    </location>
</feature>
<organism evidence="15 16">
    <name type="scientific">Pleurostoma richardsiae</name>
    <dbReference type="NCBI Taxonomy" id="41990"/>
    <lineage>
        <taxon>Eukaryota</taxon>
        <taxon>Fungi</taxon>
        <taxon>Dikarya</taxon>
        <taxon>Ascomycota</taxon>
        <taxon>Pezizomycotina</taxon>
        <taxon>Sordariomycetes</taxon>
        <taxon>Sordariomycetidae</taxon>
        <taxon>Calosphaeriales</taxon>
        <taxon>Pleurostomataceae</taxon>
        <taxon>Pleurostoma</taxon>
    </lineage>
</organism>
<dbReference type="Pfam" id="PF13439">
    <property type="entry name" value="Glyco_transf_4"/>
    <property type="match status" value="1"/>
</dbReference>
<dbReference type="EC" id="2.4.1.257" evidence="12"/>
<dbReference type="Pfam" id="PF00534">
    <property type="entry name" value="Glycos_transf_1"/>
    <property type="match status" value="1"/>
</dbReference>
<reference evidence="15" key="1">
    <citation type="submission" date="2022-07" db="EMBL/GenBank/DDBJ databases">
        <title>Fungi with potential for degradation of polypropylene.</title>
        <authorList>
            <person name="Gostincar C."/>
        </authorList>
    </citation>
    <scope>NUCLEOTIDE SEQUENCE</scope>
    <source>
        <strain evidence="15">EXF-13308</strain>
    </source>
</reference>
<keyword evidence="9 12" id="KW-0472">Membrane</keyword>
<evidence type="ECO:0000256" key="5">
    <source>
        <dbReference type="ARBA" id="ARBA00022679"/>
    </source>
</evidence>
<feature type="domain" description="Glycosyltransferase subfamily 4-like N-terminal" evidence="14">
    <location>
        <begin position="20"/>
        <end position="205"/>
    </location>
</feature>
<evidence type="ECO:0000256" key="9">
    <source>
        <dbReference type="ARBA" id="ARBA00023136"/>
    </source>
</evidence>
<keyword evidence="16" id="KW-1185">Reference proteome</keyword>
<dbReference type="PANTHER" id="PTHR45918:SF1">
    <property type="entry name" value="ALPHA-1,3_1,6-MANNOSYLTRANSFERASE ALG2"/>
    <property type="match status" value="1"/>
</dbReference>
<dbReference type="EC" id="2.4.1.132" evidence="12"/>
<comment type="similarity">
    <text evidence="12">Belongs to the glycosyltransferase group 1 family.</text>
</comment>
<evidence type="ECO:0000259" key="13">
    <source>
        <dbReference type="Pfam" id="PF00534"/>
    </source>
</evidence>
<name>A0AA38VCZ7_9PEZI</name>
<dbReference type="Proteomes" id="UP001174694">
    <property type="component" value="Unassembled WGS sequence"/>
</dbReference>
<evidence type="ECO:0000256" key="4">
    <source>
        <dbReference type="ARBA" id="ARBA00022676"/>
    </source>
</evidence>
<evidence type="ECO:0000256" key="1">
    <source>
        <dbReference type="ARBA" id="ARBA00003142"/>
    </source>
</evidence>
<evidence type="ECO:0000256" key="7">
    <source>
        <dbReference type="ARBA" id="ARBA00022824"/>
    </source>
</evidence>
<dbReference type="GO" id="GO:0005789">
    <property type="term" value="C:endoplasmic reticulum membrane"/>
    <property type="evidence" value="ECO:0007669"/>
    <property type="project" value="UniProtKB-SubCell"/>
</dbReference>
<keyword evidence="4 12" id="KW-0328">Glycosyltransferase</keyword>
<evidence type="ECO:0000256" key="8">
    <source>
        <dbReference type="ARBA" id="ARBA00022989"/>
    </source>
</evidence>
<feature type="domain" description="Glycosyl transferase family 1" evidence="13">
    <location>
        <begin position="226"/>
        <end position="406"/>
    </location>
</feature>
<dbReference type="AlphaFoldDB" id="A0AA38VCZ7"/>
<evidence type="ECO:0000256" key="2">
    <source>
        <dbReference type="ARBA" id="ARBA00004586"/>
    </source>
</evidence>
<keyword evidence="8 12" id="KW-1133">Transmembrane helix</keyword>
<dbReference type="EMBL" id="JANBVO010000091">
    <property type="protein sequence ID" value="KAJ9130397.1"/>
    <property type="molecule type" value="Genomic_DNA"/>
</dbReference>
<evidence type="ECO:0000256" key="3">
    <source>
        <dbReference type="ARBA" id="ARBA00004922"/>
    </source>
</evidence>
<comment type="caution">
    <text evidence="15">The sequence shown here is derived from an EMBL/GenBank/DDBJ whole genome shotgun (WGS) entry which is preliminary data.</text>
</comment>
<comment type="catalytic activity">
    <reaction evidence="11 12">
        <text>an alpha-D-Man-(1-&gt;3)-beta-D-Man-(1-&gt;4)-beta-D-GlcNAc-(1-&gt;4)-alpha-D-GlcNAc-diphospho-di-trans,poly-cis-dolichol + GDP-alpha-D-mannose = an alpha-D-Man-(1-&gt;3)-[alpha-D-Man-(1-&gt;6)]-beta-D-Man-(1-&gt;4)-beta-D-GlcNAc-(1-&gt;4)-alpha-D-GlcNAc-diphospho-di-trans,poly-cis-dolichol + GDP + H(+)</text>
        <dbReference type="Rhea" id="RHEA:29519"/>
        <dbReference type="Rhea" id="RHEA-COMP:19513"/>
        <dbReference type="Rhea" id="RHEA-COMP:19515"/>
        <dbReference type="ChEBI" id="CHEBI:15378"/>
        <dbReference type="ChEBI" id="CHEBI:57527"/>
        <dbReference type="ChEBI" id="CHEBI:58189"/>
        <dbReference type="ChEBI" id="CHEBI:132510"/>
        <dbReference type="ChEBI" id="CHEBI:132511"/>
        <dbReference type="EC" id="2.4.1.257"/>
    </reaction>
    <physiologicalReaction direction="left-to-right" evidence="11 12">
        <dbReference type="Rhea" id="RHEA:29520"/>
    </physiologicalReaction>
</comment>
<keyword evidence="5 12" id="KW-0808">Transferase</keyword>
<protein>
    <recommendedName>
        <fullName evidence="12">Alpha-1,3/1,6-mannosyltransferase ALG2</fullName>
        <ecNumber evidence="12">2.4.1.132</ecNumber>
        <ecNumber evidence="12">2.4.1.257</ecNumber>
    </recommendedName>
    <alternativeName>
        <fullName evidence="12">GDP-Man:Man(1)GlcNAc(2)-PP-Dol alpha-1,3-mannosyltransferase</fullName>
    </alternativeName>
</protein>